<feature type="transmembrane region" description="Helical" evidence="1">
    <location>
        <begin position="77"/>
        <end position="96"/>
    </location>
</feature>
<gene>
    <name evidence="2" type="ORF">DFR69_105179</name>
</gene>
<feature type="transmembrane region" description="Helical" evidence="1">
    <location>
        <begin position="44"/>
        <end position="65"/>
    </location>
</feature>
<keyword evidence="1" id="KW-0812">Transmembrane</keyword>
<keyword evidence="1" id="KW-1133">Transmembrane helix</keyword>
<dbReference type="Proteomes" id="UP000246410">
    <property type="component" value="Unassembled WGS sequence"/>
</dbReference>
<dbReference type="Pfam" id="PF08570">
    <property type="entry name" value="DUF1761"/>
    <property type="match status" value="1"/>
</dbReference>
<dbReference type="RefSeq" id="WP_110038468.1">
    <property type="nucleotide sequence ID" value="NZ_QGTL01000005.1"/>
</dbReference>
<proteinExistence type="predicted"/>
<dbReference type="AlphaFoldDB" id="A0A317NJ11"/>
<dbReference type="InterPro" id="IPR013879">
    <property type="entry name" value="DUF1761"/>
</dbReference>
<reference evidence="2 3" key="1">
    <citation type="submission" date="2018-05" db="EMBL/GenBank/DDBJ databases">
        <title>Genomic Encyclopedia of Type Strains, Phase IV (KMG-IV): sequencing the most valuable type-strain genomes for metagenomic binning, comparative biology and taxonomic classification.</title>
        <authorList>
            <person name="Goeker M."/>
        </authorList>
    </citation>
    <scope>NUCLEOTIDE SEQUENCE [LARGE SCALE GENOMIC DNA]</scope>
    <source>
        <strain evidence="2 3">DSM 44717</strain>
    </source>
</reference>
<keyword evidence="3" id="KW-1185">Reference proteome</keyword>
<organism evidence="2 3">
    <name type="scientific">Nocardia neocaledoniensis</name>
    <dbReference type="NCBI Taxonomy" id="236511"/>
    <lineage>
        <taxon>Bacteria</taxon>
        <taxon>Bacillati</taxon>
        <taxon>Actinomycetota</taxon>
        <taxon>Actinomycetes</taxon>
        <taxon>Mycobacteriales</taxon>
        <taxon>Nocardiaceae</taxon>
        <taxon>Nocardia</taxon>
    </lineage>
</organism>
<name>A0A317NJ11_9NOCA</name>
<evidence type="ECO:0000313" key="3">
    <source>
        <dbReference type="Proteomes" id="UP000246410"/>
    </source>
</evidence>
<protein>
    <submittedName>
        <fullName evidence="2">Uncharacterized protein DUF1761</fullName>
    </submittedName>
</protein>
<evidence type="ECO:0000256" key="1">
    <source>
        <dbReference type="SAM" id="Phobius"/>
    </source>
</evidence>
<keyword evidence="1" id="KW-0472">Membrane</keyword>
<comment type="caution">
    <text evidence="2">The sequence shown here is derived from an EMBL/GenBank/DDBJ whole genome shotgun (WGS) entry which is preliminary data.</text>
</comment>
<sequence length="126" mass="12662">MIVAGVAVAAIVSFVLSAVLYATPPVAALVARTSTPRPGIGVPVQMLFVLLRGLLAATVPAILLALGDRQGLGAGTILGLILAIIPVTILAGAIVHENVPIPTALVHMSDWVMKLIVSGAVVGAFA</sequence>
<evidence type="ECO:0000313" key="2">
    <source>
        <dbReference type="EMBL" id="PWV75105.1"/>
    </source>
</evidence>
<accession>A0A317NJ11</accession>
<dbReference type="EMBL" id="QGTL01000005">
    <property type="protein sequence ID" value="PWV75105.1"/>
    <property type="molecule type" value="Genomic_DNA"/>
</dbReference>